<keyword evidence="2" id="KW-0547">Nucleotide-binding</keyword>
<name>A0ABV9RNY7_9PSEU</name>
<evidence type="ECO:0000256" key="1">
    <source>
        <dbReference type="ARBA" id="ARBA00006914"/>
    </source>
</evidence>
<evidence type="ECO:0000259" key="4">
    <source>
        <dbReference type="SMART" id="SM00382"/>
    </source>
</evidence>
<dbReference type="CDD" id="cd19481">
    <property type="entry name" value="RecA-like_protease"/>
    <property type="match status" value="1"/>
</dbReference>
<keyword evidence="6" id="KW-1185">Reference proteome</keyword>
<dbReference type="InterPro" id="IPR003593">
    <property type="entry name" value="AAA+_ATPase"/>
</dbReference>
<dbReference type="InterPro" id="IPR003959">
    <property type="entry name" value="ATPase_AAA_core"/>
</dbReference>
<dbReference type="GO" id="GO:0005524">
    <property type="term" value="F:ATP binding"/>
    <property type="evidence" value="ECO:0007669"/>
    <property type="project" value="UniProtKB-KW"/>
</dbReference>
<proteinExistence type="inferred from homology"/>
<dbReference type="RefSeq" id="WP_274191681.1">
    <property type="nucleotide sequence ID" value="NZ_BAABHN010000047.1"/>
</dbReference>
<dbReference type="Gene3D" id="3.40.50.300">
    <property type="entry name" value="P-loop containing nucleotide triphosphate hydrolases"/>
    <property type="match status" value="1"/>
</dbReference>
<dbReference type="InterPro" id="IPR054472">
    <property type="entry name" value="WHD"/>
</dbReference>
<gene>
    <name evidence="5" type="ORF">ACFPEL_22565</name>
</gene>
<comment type="similarity">
    <text evidence="1">Belongs to the AAA ATPase family.</text>
</comment>
<dbReference type="SMART" id="SM00382">
    <property type="entry name" value="AAA"/>
    <property type="match status" value="1"/>
</dbReference>
<dbReference type="EMBL" id="JBHSIM010000047">
    <property type="protein sequence ID" value="MFC4835209.1"/>
    <property type="molecule type" value="Genomic_DNA"/>
</dbReference>
<reference evidence="6" key="1">
    <citation type="journal article" date="2019" name="Int. J. Syst. Evol. Microbiol.">
        <title>The Global Catalogue of Microorganisms (GCM) 10K type strain sequencing project: providing services to taxonomists for standard genome sequencing and annotation.</title>
        <authorList>
            <consortium name="The Broad Institute Genomics Platform"/>
            <consortium name="The Broad Institute Genome Sequencing Center for Infectious Disease"/>
            <person name="Wu L."/>
            <person name="Ma J."/>
        </authorList>
    </citation>
    <scope>NUCLEOTIDE SEQUENCE [LARGE SCALE GENOMIC DNA]</scope>
    <source>
        <strain evidence="6">CCUG 50347</strain>
    </source>
</reference>
<dbReference type="Proteomes" id="UP001595909">
    <property type="component" value="Unassembled WGS sequence"/>
</dbReference>
<evidence type="ECO:0000313" key="6">
    <source>
        <dbReference type="Proteomes" id="UP001595909"/>
    </source>
</evidence>
<dbReference type="Pfam" id="PF22977">
    <property type="entry name" value="WHD"/>
    <property type="match status" value="1"/>
</dbReference>
<organism evidence="5 6">
    <name type="scientific">Actinomycetospora chibensis</name>
    <dbReference type="NCBI Taxonomy" id="663606"/>
    <lineage>
        <taxon>Bacteria</taxon>
        <taxon>Bacillati</taxon>
        <taxon>Actinomycetota</taxon>
        <taxon>Actinomycetes</taxon>
        <taxon>Pseudonocardiales</taxon>
        <taxon>Pseudonocardiaceae</taxon>
        <taxon>Actinomycetospora</taxon>
    </lineage>
</organism>
<protein>
    <submittedName>
        <fullName evidence="5">ATP-binding protein</fullName>
    </submittedName>
</protein>
<accession>A0ABV9RNY7</accession>
<dbReference type="Pfam" id="PF00004">
    <property type="entry name" value="AAA"/>
    <property type="match status" value="1"/>
</dbReference>
<evidence type="ECO:0000256" key="2">
    <source>
        <dbReference type="ARBA" id="ARBA00022741"/>
    </source>
</evidence>
<feature type="domain" description="AAA+ ATPase" evidence="4">
    <location>
        <begin position="451"/>
        <end position="583"/>
    </location>
</feature>
<keyword evidence="3 5" id="KW-0067">ATP-binding</keyword>
<dbReference type="InterPro" id="IPR050221">
    <property type="entry name" value="26S_Proteasome_ATPase"/>
</dbReference>
<evidence type="ECO:0000256" key="3">
    <source>
        <dbReference type="ARBA" id="ARBA00022840"/>
    </source>
</evidence>
<evidence type="ECO:0000313" key="5">
    <source>
        <dbReference type="EMBL" id="MFC4835209.1"/>
    </source>
</evidence>
<dbReference type="PANTHER" id="PTHR23073">
    <property type="entry name" value="26S PROTEASOME REGULATORY SUBUNIT"/>
    <property type="match status" value="1"/>
</dbReference>
<dbReference type="SUPFAM" id="SSF52540">
    <property type="entry name" value="P-loop containing nucleoside triphosphate hydrolases"/>
    <property type="match status" value="1"/>
</dbReference>
<sequence>MTDLASWDQRNEDYLAASVARTRLLLEQAVARQRPAERQVITSPEPPRRWLFRTPDERPALATASEVPVPEVEAAVEPPPALVLLGDRFSLTPFERNVLLLCVAIELQPGLAALCGDAQGDPRLSYPTFALAFTLFDDPTWEPLLPDRPLRRYQLVEVHQPQPTVLTAAALRAGERTVAFAKGISYLDDRLALLLTRPPDESDGEPGSVVAVVDRMLAEVNAVRPGYEPVVALLGAESTSKLLVAQAACRRLELTLYQLPSALLPADPGELELLARRWERESMLSPVALYLTGAGPALDRLVARTSGTVFVDTHDVPSAPGRTVVVSEVVGPSTAEQEAVWCTELDTEGQAAAPGLANQFHLPTPTIRRIAQTARRGVGGSVADRAWSMCLAETRRGMDALAERVESSAGWDDIVLPDRELRLLRTLADQVAQRRQVYETWGFGAKSSRGLGINALFTGPPGCGKTMMAAVIANHLRLSLYCIDLSKIVDKYIGETEKNLARVFDQAEHRGVVLFFDECDALFGKRTEVRDSHDRYANIESSYLLQRLEAFGGLAILATNMKSALDPAFIRRLRCVVDFPSPGPRERTQIWRRAFPAEAETDGIDAERLGRLNFTGGNIVTIAVNAAFLAAAQGVPIGMPHVLDAARTEAHKLERPFSERDFELLAVGG</sequence>
<dbReference type="InterPro" id="IPR027417">
    <property type="entry name" value="P-loop_NTPase"/>
</dbReference>
<comment type="caution">
    <text evidence="5">The sequence shown here is derived from an EMBL/GenBank/DDBJ whole genome shotgun (WGS) entry which is preliminary data.</text>
</comment>